<gene>
    <name evidence="2" type="ORF">GSOID_T00021498001</name>
</gene>
<feature type="signal peptide" evidence="1">
    <location>
        <begin position="1"/>
        <end position="22"/>
    </location>
</feature>
<dbReference type="EMBL" id="FN654429">
    <property type="protein sequence ID" value="CBY33576.1"/>
    <property type="molecule type" value="Genomic_DNA"/>
</dbReference>
<accession>E4YDG5</accession>
<dbReference type="AlphaFoldDB" id="E4YDG5"/>
<name>E4YDG5_OIKDI</name>
<proteinExistence type="predicted"/>
<keyword evidence="1" id="KW-0732">Signal</keyword>
<dbReference type="Proteomes" id="UP000011014">
    <property type="component" value="Unassembled WGS sequence"/>
</dbReference>
<evidence type="ECO:0000313" key="2">
    <source>
        <dbReference type="EMBL" id="CBY33576.1"/>
    </source>
</evidence>
<evidence type="ECO:0000256" key="1">
    <source>
        <dbReference type="SAM" id="SignalP"/>
    </source>
</evidence>
<sequence length="136" mass="14908">MIGSYGLRLISLLVLNLWSVSAQLGYSNGYDLDSGVRGSGGFGGSYAPVTTAAPASTWDEVVWRVTDSWEETDEVSGETMTGFKALVTIPVIETTNGQWQLVLHFSKPVADLTMWTVIIVDWSQNLTDYAIINQEQ</sequence>
<feature type="non-terminal residue" evidence="2">
    <location>
        <position position="136"/>
    </location>
</feature>
<organism evidence="2">
    <name type="scientific">Oikopleura dioica</name>
    <name type="common">Tunicate</name>
    <dbReference type="NCBI Taxonomy" id="34765"/>
    <lineage>
        <taxon>Eukaryota</taxon>
        <taxon>Metazoa</taxon>
        <taxon>Chordata</taxon>
        <taxon>Tunicata</taxon>
        <taxon>Appendicularia</taxon>
        <taxon>Copelata</taxon>
        <taxon>Oikopleuridae</taxon>
        <taxon>Oikopleura</taxon>
    </lineage>
</organism>
<reference evidence="2" key="1">
    <citation type="journal article" date="2010" name="Science">
        <title>Plasticity of animal genome architecture unmasked by rapid evolution of a pelagic tunicate.</title>
        <authorList>
            <person name="Denoeud F."/>
            <person name="Henriet S."/>
            <person name="Mungpakdee S."/>
            <person name="Aury J.M."/>
            <person name="Da Silva C."/>
            <person name="Brinkmann H."/>
            <person name="Mikhaleva J."/>
            <person name="Olsen L.C."/>
            <person name="Jubin C."/>
            <person name="Canestro C."/>
            <person name="Bouquet J.M."/>
            <person name="Danks G."/>
            <person name="Poulain J."/>
            <person name="Campsteijn C."/>
            <person name="Adamski M."/>
            <person name="Cross I."/>
            <person name="Yadetie F."/>
            <person name="Muffato M."/>
            <person name="Louis A."/>
            <person name="Butcher S."/>
            <person name="Tsagkogeorga G."/>
            <person name="Konrad A."/>
            <person name="Singh S."/>
            <person name="Jensen M.F."/>
            <person name="Cong E.H."/>
            <person name="Eikeseth-Otteraa H."/>
            <person name="Noel B."/>
            <person name="Anthouard V."/>
            <person name="Porcel B.M."/>
            <person name="Kachouri-Lafond R."/>
            <person name="Nishino A."/>
            <person name="Ugolini M."/>
            <person name="Chourrout P."/>
            <person name="Nishida H."/>
            <person name="Aasland R."/>
            <person name="Huzurbazar S."/>
            <person name="Westhof E."/>
            <person name="Delsuc F."/>
            <person name="Lehrach H."/>
            <person name="Reinhardt R."/>
            <person name="Weissenbach J."/>
            <person name="Roy S.W."/>
            <person name="Artiguenave F."/>
            <person name="Postlethwait J.H."/>
            <person name="Manak J.R."/>
            <person name="Thompson E.M."/>
            <person name="Jaillon O."/>
            <person name="Du Pasquier L."/>
            <person name="Boudinot P."/>
            <person name="Liberles D.A."/>
            <person name="Volff J.N."/>
            <person name="Philippe H."/>
            <person name="Lenhard B."/>
            <person name="Roest Crollius H."/>
            <person name="Wincker P."/>
            <person name="Chourrout D."/>
        </authorList>
    </citation>
    <scope>NUCLEOTIDE SEQUENCE [LARGE SCALE GENOMIC DNA]</scope>
</reference>
<protein>
    <submittedName>
        <fullName evidence="2">Uncharacterized protein</fullName>
    </submittedName>
</protein>
<feature type="chain" id="PRO_5003193423" evidence="1">
    <location>
        <begin position="23"/>
        <end position="136"/>
    </location>
</feature>